<evidence type="ECO:0000256" key="1">
    <source>
        <dbReference type="ARBA" id="ARBA00022490"/>
    </source>
</evidence>
<comment type="subunit">
    <text evidence="5">Component of the eukaryotic translation initiation factor 3 (eIF-3) complex.</text>
</comment>
<reference evidence="7 8" key="1">
    <citation type="submission" date="2024-02" db="EMBL/GenBank/DDBJ databases">
        <title>Chromosome-scale genome assembly of the rough periwinkle Littorina saxatilis.</title>
        <authorList>
            <person name="De Jode A."/>
            <person name="Faria R."/>
            <person name="Formenti G."/>
            <person name="Sims Y."/>
            <person name="Smith T.P."/>
            <person name="Tracey A."/>
            <person name="Wood J.M.D."/>
            <person name="Zagrodzka Z.B."/>
            <person name="Johannesson K."/>
            <person name="Butlin R.K."/>
            <person name="Leder E.H."/>
        </authorList>
    </citation>
    <scope>NUCLEOTIDE SEQUENCE [LARGE SCALE GENOMIC DNA]</scope>
    <source>
        <strain evidence="7">Snail1</strain>
        <tissue evidence="7">Muscle</tissue>
    </source>
</reference>
<gene>
    <name evidence="7" type="ORF">V1264_004619</name>
</gene>
<dbReference type="FunFam" id="3.40.140.10:FF:000014">
    <property type="entry name" value="Eukaryotic translation initiation factor 3 subunit F"/>
    <property type="match status" value="1"/>
</dbReference>
<dbReference type="PANTHER" id="PTHR10540:SF6">
    <property type="entry name" value="EUKARYOTIC TRANSLATION INITIATION FACTOR 3 SUBUNIT F"/>
    <property type="match status" value="1"/>
</dbReference>
<dbReference type="AlphaFoldDB" id="A0AAN9B1T4"/>
<evidence type="ECO:0000313" key="7">
    <source>
        <dbReference type="EMBL" id="KAK7097676.1"/>
    </source>
</evidence>
<accession>A0AAN9B1T4</accession>
<dbReference type="GO" id="GO:0031369">
    <property type="term" value="F:translation initiation factor binding"/>
    <property type="evidence" value="ECO:0007669"/>
    <property type="project" value="InterPro"/>
</dbReference>
<comment type="similarity">
    <text evidence="5">Belongs to the eIF-3 subunit F family.</text>
</comment>
<evidence type="ECO:0000256" key="4">
    <source>
        <dbReference type="ARBA" id="ARBA00059951"/>
    </source>
</evidence>
<dbReference type="EMBL" id="JBAMIC010000013">
    <property type="protein sequence ID" value="KAK7097676.1"/>
    <property type="molecule type" value="Genomic_DNA"/>
</dbReference>
<dbReference type="GO" id="GO:0033290">
    <property type="term" value="C:eukaryotic 48S preinitiation complex"/>
    <property type="evidence" value="ECO:0007669"/>
    <property type="project" value="UniProtKB-UniRule"/>
</dbReference>
<proteinExistence type="inferred from homology"/>
<comment type="subcellular location">
    <subcellularLocation>
        <location evidence="5">Cytoplasm</location>
    </subcellularLocation>
</comment>
<comment type="function">
    <text evidence="5">Component of the eukaryotic translation initiation factor 3 (eIF-3) complex, which is involved in protein synthesis of a specialized repertoire of mRNAs and, together with other initiation factors, stimulates binding of mRNA and methionyl-tRNAi to the 40S ribosome. The eIF-3 complex specifically targets and initiates translation of a subset of mRNAs involved in cell proliferation.</text>
</comment>
<protein>
    <recommendedName>
        <fullName evidence="5">Eukaryotic translation initiation factor 3 subunit F</fullName>
        <shortName evidence="5">eIF3f</shortName>
    </recommendedName>
    <alternativeName>
        <fullName evidence="5">Eukaryotic translation initiation factor 3 subunit 5</fullName>
    </alternativeName>
</protein>
<dbReference type="PROSITE" id="PS50249">
    <property type="entry name" value="MPN"/>
    <property type="match status" value="1"/>
</dbReference>
<sequence length="274" mass="30607">MASNLVCKIHPMVLFSIIDSYERRNEDAKRVIGTLLGSYEKGIVEVSNCFAVPHNESEDEVAVDIDYARSMYELHKKVNSSEMIVGWYSTGSEVSVHSVLIHEYYSREAKHPIHLTVDTVMRGGKMNLKAFVSTAIGVPGKTTGTMFTPASVDITSYDPEQTGVEVLQQGKYKPKRQVSIQSDLIKVESACTKLRQMLQQVLEYVDNVLAGKVQADTTVGRFLLDLVSSVPKIDPEEFENMLNSNMKDLLMVVYLANLTRTQLLLNEKINSIPA</sequence>
<feature type="domain" description="MPN" evidence="6">
    <location>
        <begin position="7"/>
        <end position="137"/>
    </location>
</feature>
<comment type="function">
    <text evidence="4">Deubiquitinates activated NOTCH1, promoting its nuclear import, thereby acting as a positive regulator of Notch signaling.</text>
</comment>
<dbReference type="GO" id="GO:0008237">
    <property type="term" value="F:metallopeptidase activity"/>
    <property type="evidence" value="ECO:0007669"/>
    <property type="project" value="InterPro"/>
</dbReference>
<evidence type="ECO:0000256" key="5">
    <source>
        <dbReference type="HAMAP-Rule" id="MF_03005"/>
    </source>
</evidence>
<dbReference type="GO" id="GO:0101005">
    <property type="term" value="F:deubiquitinase activity"/>
    <property type="evidence" value="ECO:0007669"/>
    <property type="project" value="UniProtKB-ARBA"/>
</dbReference>
<dbReference type="InterPro" id="IPR024969">
    <property type="entry name" value="EIF3F/CSN6-like_C"/>
</dbReference>
<organism evidence="7 8">
    <name type="scientific">Littorina saxatilis</name>
    <dbReference type="NCBI Taxonomy" id="31220"/>
    <lineage>
        <taxon>Eukaryota</taxon>
        <taxon>Metazoa</taxon>
        <taxon>Spiralia</taxon>
        <taxon>Lophotrochozoa</taxon>
        <taxon>Mollusca</taxon>
        <taxon>Gastropoda</taxon>
        <taxon>Caenogastropoda</taxon>
        <taxon>Littorinimorpha</taxon>
        <taxon>Littorinoidea</taxon>
        <taxon>Littorinidae</taxon>
        <taxon>Littorina</taxon>
    </lineage>
</organism>
<keyword evidence="8" id="KW-1185">Reference proteome</keyword>
<dbReference type="InterPro" id="IPR027531">
    <property type="entry name" value="eIF3f"/>
</dbReference>
<dbReference type="GO" id="GO:0071541">
    <property type="term" value="C:eukaryotic translation initiation factor 3 complex, eIF3m"/>
    <property type="evidence" value="ECO:0007669"/>
    <property type="project" value="TreeGrafter"/>
</dbReference>
<evidence type="ECO:0000256" key="2">
    <source>
        <dbReference type="ARBA" id="ARBA00022540"/>
    </source>
</evidence>
<dbReference type="PANTHER" id="PTHR10540">
    <property type="entry name" value="EUKARYOTIC TRANSLATION INITIATION FACTOR 3 SUBUNIT F-RELATED"/>
    <property type="match status" value="1"/>
</dbReference>
<dbReference type="GO" id="GO:0001732">
    <property type="term" value="P:formation of cytoplasmic translation initiation complex"/>
    <property type="evidence" value="ECO:0007669"/>
    <property type="project" value="UniProtKB-UniRule"/>
</dbReference>
<dbReference type="GO" id="GO:0003743">
    <property type="term" value="F:translation initiation factor activity"/>
    <property type="evidence" value="ECO:0007669"/>
    <property type="project" value="UniProtKB-UniRule"/>
</dbReference>
<keyword evidence="3 5" id="KW-0648">Protein biosynthesis</keyword>
<evidence type="ECO:0000256" key="3">
    <source>
        <dbReference type="ARBA" id="ARBA00022917"/>
    </source>
</evidence>
<dbReference type="InterPro" id="IPR037518">
    <property type="entry name" value="MPN"/>
</dbReference>
<evidence type="ECO:0000313" key="8">
    <source>
        <dbReference type="Proteomes" id="UP001374579"/>
    </source>
</evidence>
<dbReference type="CDD" id="cd08064">
    <property type="entry name" value="MPN_eIF3f"/>
    <property type="match status" value="1"/>
</dbReference>
<dbReference type="Gene3D" id="3.40.140.10">
    <property type="entry name" value="Cytidine Deaminase, domain 2"/>
    <property type="match status" value="1"/>
</dbReference>
<dbReference type="Pfam" id="PF01398">
    <property type="entry name" value="JAB"/>
    <property type="match status" value="1"/>
</dbReference>
<evidence type="ECO:0000259" key="6">
    <source>
        <dbReference type="PROSITE" id="PS50249"/>
    </source>
</evidence>
<dbReference type="HAMAP" id="MF_03005">
    <property type="entry name" value="eIF3f"/>
    <property type="match status" value="1"/>
</dbReference>
<dbReference type="SMART" id="SM00232">
    <property type="entry name" value="JAB_MPN"/>
    <property type="match status" value="1"/>
</dbReference>
<keyword evidence="2 5" id="KW-0396">Initiation factor</keyword>
<comment type="caution">
    <text evidence="7">The sequence shown here is derived from an EMBL/GenBank/DDBJ whole genome shotgun (WGS) entry which is preliminary data.</text>
</comment>
<keyword evidence="1 5" id="KW-0963">Cytoplasm</keyword>
<dbReference type="GO" id="GO:0016282">
    <property type="term" value="C:eukaryotic 43S preinitiation complex"/>
    <property type="evidence" value="ECO:0007669"/>
    <property type="project" value="UniProtKB-UniRule"/>
</dbReference>
<name>A0AAN9B1T4_9CAEN</name>
<dbReference type="Pfam" id="PF13012">
    <property type="entry name" value="MitMem_reg"/>
    <property type="match status" value="1"/>
</dbReference>
<dbReference type="Proteomes" id="UP001374579">
    <property type="component" value="Unassembled WGS sequence"/>
</dbReference>
<dbReference type="InterPro" id="IPR000555">
    <property type="entry name" value="JAMM/MPN+_dom"/>
</dbReference>